<feature type="chain" id="PRO_5037226426" evidence="2">
    <location>
        <begin position="21"/>
        <end position="218"/>
    </location>
</feature>
<keyword evidence="2" id="KW-0732">Signal</keyword>
<evidence type="ECO:0000313" key="3">
    <source>
        <dbReference type="Proteomes" id="UP000887560"/>
    </source>
</evidence>
<name>A0A915NWR7_9BILA</name>
<dbReference type="Proteomes" id="UP000887560">
    <property type="component" value="Unplaced"/>
</dbReference>
<feature type="region of interest" description="Disordered" evidence="1">
    <location>
        <begin position="184"/>
        <end position="206"/>
    </location>
</feature>
<reference evidence="4" key="1">
    <citation type="submission" date="2022-11" db="UniProtKB">
        <authorList>
            <consortium name="WormBaseParasite"/>
        </authorList>
    </citation>
    <scope>IDENTIFICATION</scope>
</reference>
<protein>
    <submittedName>
        <fullName evidence="4">Transmembrane protein</fullName>
    </submittedName>
</protein>
<sequence length="218" mass="25265">MFKFSLYLLFTLLLVNLSKSQSNPQLIIEYGDGQCKFVEKEGENLNYIEVTPTLYHYYRFMTHHILLFDSKENLFRTTQSDIYSKCSSGLENPIEFPRGTLNFQDLSGFHYDETQKFCLIIFNNGNGYNLYKLDKNNFGGNSDTMFFDEQNGTFIILLHPGNYQISDNLKAGWEKFTYSEKSTTDHSEASTSESNKPAKKPKRKFFQKVKGIFGGNNF</sequence>
<proteinExistence type="predicted"/>
<feature type="compositionally biased region" description="Basic residues" evidence="1">
    <location>
        <begin position="197"/>
        <end position="206"/>
    </location>
</feature>
<accession>A0A915NWR7</accession>
<dbReference type="AlphaFoldDB" id="A0A915NWR7"/>
<organism evidence="3 4">
    <name type="scientific">Meloidogyne floridensis</name>
    <dbReference type="NCBI Taxonomy" id="298350"/>
    <lineage>
        <taxon>Eukaryota</taxon>
        <taxon>Metazoa</taxon>
        <taxon>Ecdysozoa</taxon>
        <taxon>Nematoda</taxon>
        <taxon>Chromadorea</taxon>
        <taxon>Rhabditida</taxon>
        <taxon>Tylenchina</taxon>
        <taxon>Tylenchomorpha</taxon>
        <taxon>Tylenchoidea</taxon>
        <taxon>Meloidogynidae</taxon>
        <taxon>Meloidogyninae</taxon>
        <taxon>Meloidogyne</taxon>
    </lineage>
</organism>
<evidence type="ECO:0000313" key="4">
    <source>
        <dbReference type="WBParaSite" id="scf7180000422249.g8630"/>
    </source>
</evidence>
<evidence type="ECO:0000256" key="1">
    <source>
        <dbReference type="SAM" id="MobiDB-lite"/>
    </source>
</evidence>
<dbReference type="WBParaSite" id="scf7180000422249.g8630">
    <property type="protein sequence ID" value="scf7180000422249.g8630"/>
    <property type="gene ID" value="scf7180000422249.g8630"/>
</dbReference>
<feature type="signal peptide" evidence="2">
    <location>
        <begin position="1"/>
        <end position="20"/>
    </location>
</feature>
<keyword evidence="3" id="KW-1185">Reference proteome</keyword>
<evidence type="ECO:0000256" key="2">
    <source>
        <dbReference type="SAM" id="SignalP"/>
    </source>
</evidence>